<dbReference type="CDD" id="cd07025">
    <property type="entry name" value="Peptidase_S66"/>
    <property type="match status" value="1"/>
</dbReference>
<keyword evidence="2 9" id="KW-0121">Carboxypeptidase</keyword>
<dbReference type="InterPro" id="IPR027461">
    <property type="entry name" value="Carboxypeptidase_A_C_sf"/>
</dbReference>
<keyword evidence="5" id="KW-0720">Serine protease</keyword>
<name>A0A510KIF7_9FUSO</name>
<dbReference type="InterPro" id="IPR040449">
    <property type="entry name" value="Peptidase_S66_N"/>
</dbReference>
<protein>
    <submittedName>
        <fullName evidence="9">Peptidase U61 LD-carboxypeptidase A</fullName>
    </submittedName>
</protein>
<sequence length="373" mass="41306">MPIFLKFLLKNFKSIKKEVRTINKKIVLLGLIISSLALNATNYRTVREAVKTNAATKSTNNQNTKNNTVNEVIIPKGLKPGDTIGLIAPANYTNENSNAEVEYLTSRGFNVVYGQSFYSRWYGFGGTDSVRAKDINDMFANPNINAIFAVRGGYGGIRIVDKLNYDIIKKNPKIISGFSDNTTLLLAINEKTGLVTFHGPMADNLKNIPPVTENAFNKAFTSNESYNLLGFDDTYTIMKSGRGSGKITGGNLSLVVATLGTDHEINTDGKILFLEETNEASYRVDRMLKQLKLAGKFDKLQGIILGDFKNPKQSDPTDMTIDEVFYDNFGKLNVPIVKNFKSGHVRPFIAVPIGAKAVMDTYKREIMIEKATK</sequence>
<evidence type="ECO:0000256" key="2">
    <source>
        <dbReference type="ARBA" id="ARBA00022645"/>
    </source>
</evidence>
<dbReference type="GO" id="GO:0008236">
    <property type="term" value="F:serine-type peptidase activity"/>
    <property type="evidence" value="ECO:0007669"/>
    <property type="project" value="UniProtKB-KW"/>
</dbReference>
<keyword evidence="11" id="KW-1185">Reference proteome</keyword>
<evidence type="ECO:0000313" key="10">
    <source>
        <dbReference type="Proteomes" id="UP000321378"/>
    </source>
</evidence>
<dbReference type="InterPro" id="IPR003507">
    <property type="entry name" value="S66_fam"/>
</dbReference>
<feature type="domain" description="LD-carboxypeptidase C-terminal" evidence="7">
    <location>
        <begin position="244"/>
        <end position="358"/>
    </location>
</feature>
<dbReference type="GO" id="GO:0006508">
    <property type="term" value="P:proteolysis"/>
    <property type="evidence" value="ECO:0007669"/>
    <property type="project" value="UniProtKB-KW"/>
</dbReference>
<dbReference type="PANTHER" id="PTHR30237:SF2">
    <property type="entry name" value="MUREIN TETRAPEPTIDE CARBOXYPEPTIDASE"/>
    <property type="match status" value="1"/>
</dbReference>
<evidence type="ECO:0000256" key="3">
    <source>
        <dbReference type="ARBA" id="ARBA00022670"/>
    </source>
</evidence>
<feature type="domain" description="LD-carboxypeptidase N-terminal" evidence="6">
    <location>
        <begin position="84"/>
        <end position="199"/>
    </location>
</feature>
<gene>
    <name evidence="8" type="ORF">JMUB3870_0419</name>
    <name evidence="9" type="ORF">JMUB3935_0427</name>
</gene>
<evidence type="ECO:0000313" key="8">
    <source>
        <dbReference type="EMBL" id="BBM44312.1"/>
    </source>
</evidence>
<evidence type="ECO:0000256" key="5">
    <source>
        <dbReference type="ARBA" id="ARBA00022825"/>
    </source>
</evidence>
<dbReference type="Pfam" id="PF17676">
    <property type="entry name" value="Peptidase_S66C"/>
    <property type="match status" value="1"/>
</dbReference>
<evidence type="ECO:0000256" key="4">
    <source>
        <dbReference type="ARBA" id="ARBA00022801"/>
    </source>
</evidence>
<proteinExistence type="inferred from homology"/>
<evidence type="ECO:0000256" key="1">
    <source>
        <dbReference type="ARBA" id="ARBA00010233"/>
    </source>
</evidence>
<evidence type="ECO:0000313" key="9">
    <source>
        <dbReference type="EMBL" id="BBM51460.1"/>
    </source>
</evidence>
<dbReference type="SUPFAM" id="SSF141986">
    <property type="entry name" value="LD-carboxypeptidase A C-terminal domain-like"/>
    <property type="match status" value="1"/>
</dbReference>
<dbReference type="Pfam" id="PF02016">
    <property type="entry name" value="Peptidase_S66"/>
    <property type="match status" value="1"/>
</dbReference>
<dbReference type="Proteomes" id="UP000422644">
    <property type="component" value="Chromosome"/>
</dbReference>
<dbReference type="Proteomes" id="UP000321378">
    <property type="component" value="Chromosome"/>
</dbReference>
<dbReference type="InterPro" id="IPR040921">
    <property type="entry name" value="Peptidase_S66C"/>
</dbReference>
<dbReference type="EMBL" id="AP019831">
    <property type="protein sequence ID" value="BBM44312.1"/>
    <property type="molecule type" value="Genomic_DNA"/>
</dbReference>
<dbReference type="SUPFAM" id="SSF52317">
    <property type="entry name" value="Class I glutamine amidotransferase-like"/>
    <property type="match status" value="1"/>
</dbReference>
<dbReference type="Gene3D" id="3.50.30.60">
    <property type="entry name" value="LD-carboxypeptidase A C-terminal domain-like"/>
    <property type="match status" value="1"/>
</dbReference>
<accession>A0A510KIF7</accession>
<evidence type="ECO:0000259" key="6">
    <source>
        <dbReference type="Pfam" id="PF02016"/>
    </source>
</evidence>
<reference evidence="9 10" key="2">
    <citation type="submission" date="2019-07" db="EMBL/GenBank/DDBJ databases">
        <title>Complete Genome Sequence of Leptotrichia trevisanii Strain JMUB3935.</title>
        <authorList>
            <person name="Watanabe S."/>
            <person name="Cui L."/>
        </authorList>
    </citation>
    <scope>NUCLEOTIDE SEQUENCE [LARGE SCALE GENOMIC DNA]</scope>
    <source>
        <strain evidence="9 10">JMUB3935</strain>
    </source>
</reference>
<evidence type="ECO:0000259" key="7">
    <source>
        <dbReference type="Pfam" id="PF17676"/>
    </source>
</evidence>
<keyword evidence="3" id="KW-0645">Protease</keyword>
<dbReference type="EMBL" id="AP019840">
    <property type="protein sequence ID" value="BBM51460.1"/>
    <property type="molecule type" value="Genomic_DNA"/>
</dbReference>
<dbReference type="Gene3D" id="3.40.50.10740">
    <property type="entry name" value="Class I glutamine amidotransferase-like"/>
    <property type="match status" value="1"/>
</dbReference>
<keyword evidence="4" id="KW-0378">Hydrolase</keyword>
<dbReference type="GO" id="GO:0004180">
    <property type="term" value="F:carboxypeptidase activity"/>
    <property type="evidence" value="ECO:0007669"/>
    <property type="project" value="UniProtKB-KW"/>
</dbReference>
<comment type="similarity">
    <text evidence="1">Belongs to the peptidase S66 family.</text>
</comment>
<reference evidence="8 11" key="1">
    <citation type="submission" date="2019-07" db="EMBL/GenBank/DDBJ databases">
        <title>Complete Genome Sequence of Leptotrichia trevisanii Strain JMUB3870.</title>
        <authorList>
            <person name="Watanabe S."/>
            <person name="Cui L."/>
        </authorList>
    </citation>
    <scope>NUCLEOTIDE SEQUENCE [LARGE SCALE GENOMIC DNA]</scope>
    <source>
        <strain evidence="8 11">JMUB3870</strain>
    </source>
</reference>
<organism evidence="9 10">
    <name type="scientific">Leptotrichia trevisanii</name>
    <dbReference type="NCBI Taxonomy" id="109328"/>
    <lineage>
        <taxon>Bacteria</taxon>
        <taxon>Fusobacteriati</taxon>
        <taxon>Fusobacteriota</taxon>
        <taxon>Fusobacteriia</taxon>
        <taxon>Fusobacteriales</taxon>
        <taxon>Leptotrichiaceae</taxon>
        <taxon>Leptotrichia</taxon>
    </lineage>
</organism>
<dbReference type="AlphaFoldDB" id="A0A510KIF7"/>
<dbReference type="InterPro" id="IPR027478">
    <property type="entry name" value="LdcA_N"/>
</dbReference>
<dbReference type="InterPro" id="IPR029062">
    <property type="entry name" value="Class_I_gatase-like"/>
</dbReference>
<evidence type="ECO:0000313" key="11">
    <source>
        <dbReference type="Proteomes" id="UP000422644"/>
    </source>
</evidence>
<dbReference type="PANTHER" id="PTHR30237">
    <property type="entry name" value="MURAMOYLTETRAPEPTIDE CARBOXYPEPTIDASE"/>
    <property type="match status" value="1"/>
</dbReference>